<protein>
    <submittedName>
        <fullName evidence="2">Uncharacterized protein</fullName>
    </submittedName>
</protein>
<keyword evidence="1" id="KW-1133">Transmembrane helix</keyword>
<accession>A0A127A5P6</accession>
<keyword evidence="1" id="KW-0812">Transmembrane</keyword>
<keyword evidence="2" id="KW-0614">Plasmid</keyword>
<organism evidence="2 3">
    <name type="scientific">Sinomonas atrocyanea</name>
    <dbReference type="NCBI Taxonomy" id="37927"/>
    <lineage>
        <taxon>Bacteria</taxon>
        <taxon>Bacillati</taxon>
        <taxon>Actinomycetota</taxon>
        <taxon>Actinomycetes</taxon>
        <taxon>Micrococcales</taxon>
        <taxon>Micrococcaceae</taxon>
        <taxon>Sinomonas</taxon>
    </lineage>
</organism>
<dbReference type="EMBL" id="CP014519">
    <property type="protein sequence ID" value="AMM34808.1"/>
    <property type="molecule type" value="Genomic_DNA"/>
</dbReference>
<gene>
    <name evidence="2" type="ORF">SA2016_4156</name>
</gene>
<reference evidence="2 3" key="1">
    <citation type="submission" date="2016-02" db="EMBL/GenBank/DDBJ databases">
        <title>Complete genome of Sinomonas atrocyanea KCTC 3377.</title>
        <authorList>
            <person name="Kim K.M."/>
        </authorList>
    </citation>
    <scope>NUCLEOTIDE SEQUENCE [LARGE SCALE GENOMIC DNA]</scope>
    <source>
        <strain evidence="2 3">KCTC 3377</strain>
        <plasmid evidence="2 3">pSA01</plasmid>
    </source>
</reference>
<feature type="transmembrane region" description="Helical" evidence="1">
    <location>
        <begin position="73"/>
        <end position="97"/>
    </location>
</feature>
<geneLocation type="plasmid" evidence="2 3">
    <name>pSA01</name>
</geneLocation>
<evidence type="ECO:0000313" key="3">
    <source>
        <dbReference type="Proteomes" id="UP000070134"/>
    </source>
</evidence>
<name>A0A127A5P6_9MICC</name>
<feature type="transmembrane region" description="Helical" evidence="1">
    <location>
        <begin position="33"/>
        <end position="53"/>
    </location>
</feature>
<evidence type="ECO:0000313" key="2">
    <source>
        <dbReference type="EMBL" id="AMM34808.1"/>
    </source>
</evidence>
<dbReference type="RefSeq" id="WP_066503179.1">
    <property type="nucleotide sequence ID" value="NZ_BJMO01000025.1"/>
</dbReference>
<dbReference type="Proteomes" id="UP000070134">
    <property type="component" value="Plasmid pSA01"/>
</dbReference>
<dbReference type="KEGG" id="satk:SA2016_4156"/>
<sequence length="101" mass="9861">MHLEALNLAADVLAAIPNPSPEEPPGGAGFLKILGWGAWIVFGLGVLGILFAAGKMMIDQKSGHGGGQHAQSLGMVLVGCIVASVASGIVGGVVAAAGGMS</sequence>
<evidence type="ECO:0000256" key="1">
    <source>
        <dbReference type="SAM" id="Phobius"/>
    </source>
</evidence>
<keyword evidence="1" id="KW-0472">Membrane</keyword>
<proteinExistence type="predicted"/>
<dbReference type="AlphaFoldDB" id="A0A127A5P6"/>
<dbReference type="OrthoDB" id="4250843at2"/>
<keyword evidence="3" id="KW-1185">Reference proteome</keyword>